<evidence type="ECO:0000259" key="8">
    <source>
        <dbReference type="PROSITE" id="PS50110"/>
    </source>
</evidence>
<feature type="domain" description="Histidine kinase" evidence="7">
    <location>
        <begin position="881"/>
        <end position="1103"/>
    </location>
</feature>
<dbReference type="InterPro" id="IPR013656">
    <property type="entry name" value="PAS_4"/>
</dbReference>
<evidence type="ECO:0000313" key="11">
    <source>
        <dbReference type="EMBL" id="RYB01698.1"/>
    </source>
</evidence>
<evidence type="ECO:0000256" key="5">
    <source>
        <dbReference type="ARBA" id="ARBA00022777"/>
    </source>
</evidence>
<dbReference type="EMBL" id="QYBC01000031">
    <property type="protein sequence ID" value="RYB01698.1"/>
    <property type="molecule type" value="Genomic_DNA"/>
</dbReference>
<dbReference type="SUPFAM" id="SSF55874">
    <property type="entry name" value="ATPase domain of HSP90 chaperone/DNA topoisomerase II/histidine kinase"/>
    <property type="match status" value="1"/>
</dbReference>
<dbReference type="SUPFAM" id="SSF55781">
    <property type="entry name" value="GAF domain-like"/>
    <property type="match status" value="1"/>
</dbReference>
<dbReference type="Pfam" id="PF08448">
    <property type="entry name" value="PAS_4"/>
    <property type="match status" value="2"/>
</dbReference>
<dbReference type="InterPro" id="IPR011006">
    <property type="entry name" value="CheY-like_superfamily"/>
</dbReference>
<dbReference type="Gene3D" id="3.30.450.40">
    <property type="match status" value="1"/>
</dbReference>
<comment type="caution">
    <text evidence="11">The sequence shown here is derived from an EMBL/GenBank/DDBJ whole genome shotgun (WGS) entry which is preliminary data.</text>
</comment>
<evidence type="ECO:0000259" key="10">
    <source>
        <dbReference type="PROSITE" id="PS50113"/>
    </source>
</evidence>
<evidence type="ECO:0000256" key="2">
    <source>
        <dbReference type="ARBA" id="ARBA00012438"/>
    </source>
</evidence>
<dbReference type="Gene3D" id="1.10.287.130">
    <property type="match status" value="1"/>
</dbReference>
<organism evidence="11 12">
    <name type="scientific">Lichenibacterium ramalinae</name>
    <dbReference type="NCBI Taxonomy" id="2316527"/>
    <lineage>
        <taxon>Bacteria</taxon>
        <taxon>Pseudomonadati</taxon>
        <taxon>Pseudomonadota</taxon>
        <taxon>Alphaproteobacteria</taxon>
        <taxon>Hyphomicrobiales</taxon>
        <taxon>Lichenihabitantaceae</taxon>
        <taxon>Lichenibacterium</taxon>
    </lineage>
</organism>
<dbReference type="InterPro" id="IPR036097">
    <property type="entry name" value="HisK_dim/P_sf"/>
</dbReference>
<reference evidence="11 12" key="2">
    <citation type="submission" date="2019-02" db="EMBL/GenBank/DDBJ databases">
        <title>'Lichenibacterium ramalinii' gen. nov. sp. nov., 'Lichenibacterium minor' gen. nov. sp. nov.</title>
        <authorList>
            <person name="Pankratov T."/>
        </authorList>
    </citation>
    <scope>NUCLEOTIDE SEQUENCE [LARGE SCALE GENOMIC DNA]</scope>
    <source>
        <strain evidence="11 12">RmlP001</strain>
    </source>
</reference>
<dbReference type="InterPro" id="IPR029016">
    <property type="entry name" value="GAF-like_dom_sf"/>
</dbReference>
<gene>
    <name evidence="11" type="ORF">D3272_24905</name>
</gene>
<dbReference type="Proteomes" id="UP000289411">
    <property type="component" value="Unassembled WGS sequence"/>
</dbReference>
<dbReference type="GO" id="GO:0000155">
    <property type="term" value="F:phosphorelay sensor kinase activity"/>
    <property type="evidence" value="ECO:0007669"/>
    <property type="project" value="InterPro"/>
</dbReference>
<dbReference type="EC" id="2.7.13.3" evidence="2"/>
<dbReference type="SUPFAM" id="SSF47384">
    <property type="entry name" value="Homodimeric domain of signal transducing histidine kinase"/>
    <property type="match status" value="1"/>
</dbReference>
<dbReference type="PROSITE" id="PS50112">
    <property type="entry name" value="PAS"/>
    <property type="match status" value="2"/>
</dbReference>
<dbReference type="Pfam" id="PF00072">
    <property type="entry name" value="Response_reg"/>
    <property type="match status" value="1"/>
</dbReference>
<dbReference type="InterPro" id="IPR001789">
    <property type="entry name" value="Sig_transdc_resp-reg_receiver"/>
</dbReference>
<dbReference type="SUPFAM" id="SSF52172">
    <property type="entry name" value="CheY-like"/>
    <property type="match status" value="1"/>
</dbReference>
<dbReference type="InterPro" id="IPR005467">
    <property type="entry name" value="His_kinase_dom"/>
</dbReference>
<evidence type="ECO:0000313" key="12">
    <source>
        <dbReference type="Proteomes" id="UP000289411"/>
    </source>
</evidence>
<evidence type="ECO:0000259" key="9">
    <source>
        <dbReference type="PROSITE" id="PS50112"/>
    </source>
</evidence>
<dbReference type="InterPro" id="IPR000014">
    <property type="entry name" value="PAS"/>
</dbReference>
<evidence type="ECO:0000256" key="6">
    <source>
        <dbReference type="PROSITE-ProRule" id="PRU00169"/>
    </source>
</evidence>
<feature type="domain" description="PAC" evidence="10">
    <location>
        <begin position="412"/>
        <end position="464"/>
    </location>
</feature>
<feature type="domain" description="PAC" evidence="10">
    <location>
        <begin position="677"/>
        <end position="730"/>
    </location>
</feature>
<dbReference type="Gene3D" id="3.40.50.2300">
    <property type="match status" value="1"/>
</dbReference>
<dbReference type="Pfam" id="PF02518">
    <property type="entry name" value="HATPase_c"/>
    <property type="match status" value="1"/>
</dbReference>
<keyword evidence="4" id="KW-0808">Transferase</keyword>
<evidence type="ECO:0000256" key="4">
    <source>
        <dbReference type="ARBA" id="ARBA00022679"/>
    </source>
</evidence>
<keyword evidence="12" id="KW-1185">Reference proteome</keyword>
<dbReference type="PANTHER" id="PTHR43065">
    <property type="entry name" value="SENSOR HISTIDINE KINASE"/>
    <property type="match status" value="1"/>
</dbReference>
<dbReference type="SUPFAM" id="SSF55785">
    <property type="entry name" value="PYP-like sensor domain (PAS domain)"/>
    <property type="match status" value="5"/>
</dbReference>
<name>A0A4Q2RA12_9HYPH</name>
<dbReference type="PROSITE" id="PS50110">
    <property type="entry name" value="RESPONSE_REGULATORY"/>
    <property type="match status" value="1"/>
</dbReference>
<dbReference type="SMART" id="SM00086">
    <property type="entry name" value="PAC"/>
    <property type="match status" value="5"/>
</dbReference>
<dbReference type="Pfam" id="PF08447">
    <property type="entry name" value="PAS_3"/>
    <property type="match status" value="2"/>
</dbReference>
<dbReference type="InterPro" id="IPR001610">
    <property type="entry name" value="PAC"/>
</dbReference>
<dbReference type="InterPro" id="IPR000700">
    <property type="entry name" value="PAS-assoc_C"/>
</dbReference>
<dbReference type="Pfam" id="PF00512">
    <property type="entry name" value="HisKA"/>
    <property type="match status" value="1"/>
</dbReference>
<accession>A0A4Q2RA12</accession>
<dbReference type="SMART" id="SM00448">
    <property type="entry name" value="REC"/>
    <property type="match status" value="1"/>
</dbReference>
<feature type="modified residue" description="4-aspartylphosphate" evidence="6">
    <location>
        <position position="1178"/>
    </location>
</feature>
<dbReference type="SMART" id="SM00065">
    <property type="entry name" value="GAF"/>
    <property type="match status" value="1"/>
</dbReference>
<dbReference type="InterPro" id="IPR013655">
    <property type="entry name" value="PAS_fold_3"/>
</dbReference>
<dbReference type="PROSITE" id="PS50109">
    <property type="entry name" value="HIS_KIN"/>
    <property type="match status" value="1"/>
</dbReference>
<feature type="domain" description="PAS" evidence="9">
    <location>
        <begin position="763"/>
        <end position="812"/>
    </location>
</feature>
<dbReference type="SMART" id="SM00091">
    <property type="entry name" value="PAS"/>
    <property type="match status" value="5"/>
</dbReference>
<comment type="catalytic activity">
    <reaction evidence="1">
        <text>ATP + protein L-histidine = ADP + protein N-phospho-L-histidine.</text>
        <dbReference type="EC" id="2.7.13.3"/>
    </reaction>
</comment>
<dbReference type="SMART" id="SM00388">
    <property type="entry name" value="HisKA"/>
    <property type="match status" value="1"/>
</dbReference>
<dbReference type="CDD" id="cd00130">
    <property type="entry name" value="PAS"/>
    <property type="match status" value="4"/>
</dbReference>
<dbReference type="Pfam" id="PF13426">
    <property type="entry name" value="PAS_9"/>
    <property type="match status" value="1"/>
</dbReference>
<dbReference type="NCBIfam" id="TIGR00229">
    <property type="entry name" value="sensory_box"/>
    <property type="match status" value="4"/>
</dbReference>
<protein>
    <recommendedName>
        <fullName evidence="2">histidine kinase</fullName>
        <ecNumber evidence="2">2.7.13.3</ecNumber>
    </recommendedName>
</protein>
<evidence type="ECO:0000256" key="1">
    <source>
        <dbReference type="ARBA" id="ARBA00000085"/>
    </source>
</evidence>
<reference evidence="11 12" key="1">
    <citation type="submission" date="2018-09" db="EMBL/GenBank/DDBJ databases">
        <authorList>
            <person name="Grouzdev D.S."/>
            <person name="Krutkina M.S."/>
        </authorList>
    </citation>
    <scope>NUCLEOTIDE SEQUENCE [LARGE SCALE GENOMIC DNA]</scope>
    <source>
        <strain evidence="11 12">RmlP001</strain>
    </source>
</reference>
<feature type="domain" description="PAC" evidence="10">
    <location>
        <begin position="282"/>
        <end position="334"/>
    </location>
</feature>
<proteinExistence type="predicted"/>
<evidence type="ECO:0000256" key="3">
    <source>
        <dbReference type="ARBA" id="ARBA00022553"/>
    </source>
</evidence>
<sequence>MKMRAACGRPLGAPPWEPVSLSSITATAPIVGEEERRAALAAYAILDTAREPEFDDIVAMAAQACGTPMAYINFIDGDRQWLKAELGVGRREMPSAASLCLRTLGEADLLLAPDLAEDPNNAEAALILGPPPLRFYAGVPLKTPGGVAVGTLCVIDYRPRRLDDQQLFILRALARTVMVQLELRKAVAERDLALAARERADRQREGEEFRSRQVLDGAIDYGIITTDREGRVTSWNEGARRLMGWRESEVLGRPLDRIYTPEDRAAGRPAEEMHQALATGRGNDERWHLRASGERFWGDGEVMTLSDETGAVTGFLKILRDRTERRRAEWTLRESRERFDAALASGLVGFLDWDAVSGHIRGDGGFAGVFGFTAAQAAAGVAPDELMSRIHAEDRERVRAAVSATLDAGTDVLTEFRVGAASGEARWLLLSARCYLAEGGKPLRIAGITIDVTASRSAEAALRASEELNRRILASSSDCIKVMDREGVIQFVNDGGLVALDADDPEAVLGRPITALWTSADRSGLEGAIAEALGGRVGRFRGHARTLKDRSRWWDMVVTPILGGDGRPERLLAVSRDITAEILAEREQLALMAERDAERLRLKAVLDSAPVGIVFAEAPSGRIVGQNPRADRIFGHGLRRTEALDQHGAWVLHDPEGERLPVDRYPLVRALTQGETSDGEEYLYGRDDGTLAWIQLTAAPLRDASGAIAGGVVCIEDISARKATEGALRRLNETLEATVAERTHELDSIWRHSRDMLCVARFSGTFLRLNPAWAGTLGWAMEELLDTPFIDLVHPDDRERTLSAMSVLANGVTVPGFENRYRRTDGSHLWFSWNAVPHDGLIYAIVRDVTAEREAAAALAKAEEQLRQSQKMEAVGQLTGGIAHDFNNLLTGITGALDLMQRRIAQGRTGDVARYVDIAITSANRAAALTHRLLAFSRRQPLDPRPTDGNRLVRAMEDLLRRTIGEAIAFEVSLAPDLWPTLCDPHQLENALLNLVINARDAMPEGGRLAIATGNVVLDESRRDVGAPGPYVCLAVTDTGHGMAAEVVARAFDPFFTTKPLGQGTGLGLSMVYGFVRQSEGHVAIDSAPGRGTTVRVFLPRFRGAAAGDDEAATVSSAPSPLAGADETVLVVEDEASVRNLVVDVLADLGYRALEAADGPAGLRILEGSDRVDLLVTDVGLPGLNGRQLAEQARVLRPGLGVLFMTGYAEDATFGDSHRDPSLQMLTKPFAIDDLAARIRAMIQAR</sequence>
<keyword evidence="5" id="KW-0418">Kinase</keyword>
<evidence type="ECO:0000259" key="7">
    <source>
        <dbReference type="PROSITE" id="PS50109"/>
    </source>
</evidence>
<dbReference type="Gene3D" id="3.30.565.10">
    <property type="entry name" value="Histidine kinase-like ATPase, C-terminal domain"/>
    <property type="match status" value="1"/>
</dbReference>
<dbReference type="AlphaFoldDB" id="A0A4Q2RA12"/>
<dbReference type="InterPro" id="IPR003018">
    <property type="entry name" value="GAF"/>
</dbReference>
<dbReference type="PROSITE" id="PS50113">
    <property type="entry name" value="PAC"/>
    <property type="match status" value="3"/>
</dbReference>
<dbReference type="InterPro" id="IPR036890">
    <property type="entry name" value="HATPase_C_sf"/>
</dbReference>
<dbReference type="OrthoDB" id="9796100at2"/>
<dbReference type="InterPro" id="IPR003661">
    <property type="entry name" value="HisK_dim/P_dom"/>
</dbReference>
<dbReference type="InterPro" id="IPR004358">
    <property type="entry name" value="Sig_transdc_His_kin-like_C"/>
</dbReference>
<dbReference type="CDD" id="cd00082">
    <property type="entry name" value="HisKA"/>
    <property type="match status" value="1"/>
</dbReference>
<feature type="domain" description="PAS" evidence="9">
    <location>
        <begin position="207"/>
        <end position="280"/>
    </location>
</feature>
<dbReference type="PANTHER" id="PTHR43065:SF42">
    <property type="entry name" value="TWO-COMPONENT SENSOR PPRA"/>
    <property type="match status" value="1"/>
</dbReference>
<dbReference type="InterPro" id="IPR035965">
    <property type="entry name" value="PAS-like_dom_sf"/>
</dbReference>
<dbReference type="InterPro" id="IPR003594">
    <property type="entry name" value="HATPase_dom"/>
</dbReference>
<keyword evidence="3 6" id="KW-0597">Phosphoprotein</keyword>
<dbReference type="Pfam" id="PF01590">
    <property type="entry name" value="GAF"/>
    <property type="match status" value="1"/>
</dbReference>
<dbReference type="PRINTS" id="PR00344">
    <property type="entry name" value="BCTRLSENSOR"/>
</dbReference>
<dbReference type="Gene3D" id="3.30.450.20">
    <property type="entry name" value="PAS domain"/>
    <property type="match status" value="5"/>
</dbReference>
<dbReference type="SMART" id="SM00387">
    <property type="entry name" value="HATPase_c"/>
    <property type="match status" value="1"/>
</dbReference>
<feature type="domain" description="Response regulatory" evidence="8">
    <location>
        <begin position="1128"/>
        <end position="1243"/>
    </location>
</feature>